<protein>
    <recommendedName>
        <fullName evidence="3">Lipoprotein</fullName>
    </recommendedName>
</protein>
<gene>
    <name evidence="1" type="ordered locus">RPB_4249</name>
</gene>
<proteinExistence type="predicted"/>
<name>Q2IS73_RHOP2</name>
<dbReference type="PROSITE" id="PS51257">
    <property type="entry name" value="PROKAR_LIPOPROTEIN"/>
    <property type="match status" value="1"/>
</dbReference>
<accession>Q2IS73</accession>
<dbReference type="EMBL" id="CP000250">
    <property type="protein sequence ID" value="ABD08937.1"/>
    <property type="molecule type" value="Genomic_DNA"/>
</dbReference>
<sequence>MGHFMFRRFREFAFVSSTSVLLCSCGNSMWSASSNLDIPPNLDGAVLSYAMAQGEVSFSAEYTNKRLLLSSDQKMTATPDYGAMFKVVYDHNSFSSDDIEIQMDGALVKSLSSSTEDRSIAVVQSVTALLTQAGATQKDLEKSRVFSNFIADTPAMPPCSDMKAVAQKDITNNRRHRTTITQLGEPSCSIRFAIEVKSHPDKVLSFNGFIPQNDIGTNPDQVCNFSFCFRRAGLFSVKGYAKLVQKGQNGEKTLATTPPVSFQVLAPVASELGFVRFNRRAFVKNKTVISFNNGILSGFSASNPSEVVGAVQLPSELLKGVSAAFLIH</sequence>
<evidence type="ECO:0000313" key="1">
    <source>
        <dbReference type="EMBL" id="ABD08937.1"/>
    </source>
</evidence>
<dbReference type="AlphaFoldDB" id="Q2IS73"/>
<evidence type="ECO:0000313" key="2">
    <source>
        <dbReference type="Proteomes" id="UP000008809"/>
    </source>
</evidence>
<dbReference type="KEGG" id="rpb:RPB_4249"/>
<dbReference type="HOGENOM" id="CLU_846990_0_0_5"/>
<organism evidence="1 2">
    <name type="scientific">Rhodopseudomonas palustris (strain HaA2)</name>
    <dbReference type="NCBI Taxonomy" id="316058"/>
    <lineage>
        <taxon>Bacteria</taxon>
        <taxon>Pseudomonadati</taxon>
        <taxon>Pseudomonadota</taxon>
        <taxon>Alphaproteobacteria</taxon>
        <taxon>Hyphomicrobiales</taxon>
        <taxon>Nitrobacteraceae</taxon>
        <taxon>Rhodopseudomonas</taxon>
    </lineage>
</organism>
<keyword evidence="2" id="KW-1185">Reference proteome</keyword>
<dbReference type="Proteomes" id="UP000008809">
    <property type="component" value="Chromosome"/>
</dbReference>
<reference evidence="1 2" key="1">
    <citation type="submission" date="2006-01" db="EMBL/GenBank/DDBJ databases">
        <title>Complete sequence of Rhodopseudomonas palustris HaA2.</title>
        <authorList>
            <consortium name="US DOE Joint Genome Institute"/>
            <person name="Copeland A."/>
            <person name="Lucas S."/>
            <person name="Lapidus A."/>
            <person name="Barry K."/>
            <person name="Detter J.C."/>
            <person name="Glavina T."/>
            <person name="Hammon N."/>
            <person name="Israni S."/>
            <person name="Pitluck S."/>
            <person name="Chain P."/>
            <person name="Malfatti S."/>
            <person name="Shin M."/>
            <person name="Vergez L."/>
            <person name="Schmutz J."/>
            <person name="Larimer F."/>
            <person name="Land M."/>
            <person name="Hauser L."/>
            <person name="Pelletier D.A."/>
            <person name="Kyrpides N."/>
            <person name="Anderson I."/>
            <person name="Oda Y."/>
            <person name="Harwood C.S."/>
            <person name="Richardson P."/>
        </authorList>
    </citation>
    <scope>NUCLEOTIDE SEQUENCE [LARGE SCALE GENOMIC DNA]</scope>
    <source>
        <strain evidence="1 2">HaA2</strain>
    </source>
</reference>
<evidence type="ECO:0008006" key="3">
    <source>
        <dbReference type="Google" id="ProtNLM"/>
    </source>
</evidence>